<evidence type="ECO:0000313" key="16">
    <source>
        <dbReference type="EMBL" id="AEI38555.1"/>
    </source>
</evidence>
<sequence length="275" mass="32201">MNTIDAKTLKSGHKFWKKSHYLGRMTFKELVVVYFQYYTILTYLIISAIMIGLYLWKPAPLLPTLCTIGLATFGFPLIWYIIHRWVMHGHWMFKVPIVFFSKIWKRIHYDHHLDPDHLEVLFGALYTTLPSIALATALPGYLIGGFGGACIGYATGLLCTCFYEFCHCVQHLGYKPRNRTLALMKKRHLEHHFHDEEGNFGITNFFWDKLFGSYYVRRERPKKSPTVFNLGYTPEMAKKYPWVAQYSGGEVLCSPKERDRYKSSFDEVDKIQDIR</sequence>
<gene>
    <name evidence="16" type="ordered locus">Zymop_1667</name>
</gene>
<evidence type="ECO:0000256" key="9">
    <source>
        <dbReference type="ARBA" id="ARBA00022989"/>
    </source>
</evidence>
<dbReference type="InterPro" id="IPR006694">
    <property type="entry name" value="Fatty_acid_hydroxylase"/>
</dbReference>
<keyword evidence="4 14" id="KW-0812">Transmembrane</keyword>
<keyword evidence="6" id="KW-0256">Endoplasmic reticulum</keyword>
<protein>
    <submittedName>
        <fullName evidence="16">Fatty acid hydroxylase</fullName>
    </submittedName>
</protein>
<evidence type="ECO:0000256" key="7">
    <source>
        <dbReference type="ARBA" id="ARBA00022832"/>
    </source>
</evidence>
<dbReference type="PATRIC" id="fig|579138.3.peg.1771"/>
<evidence type="ECO:0000256" key="14">
    <source>
        <dbReference type="SAM" id="Phobius"/>
    </source>
</evidence>
<dbReference type="STRING" id="579138.Zymop_1667"/>
<evidence type="ECO:0000256" key="8">
    <source>
        <dbReference type="ARBA" id="ARBA00022833"/>
    </source>
</evidence>
<feature type="transmembrane region" description="Helical" evidence="14">
    <location>
        <begin position="61"/>
        <end position="82"/>
    </location>
</feature>
<keyword evidence="11" id="KW-0443">Lipid metabolism</keyword>
<evidence type="ECO:0000313" key="17">
    <source>
        <dbReference type="Proteomes" id="UP000000491"/>
    </source>
</evidence>
<evidence type="ECO:0000256" key="6">
    <source>
        <dbReference type="ARBA" id="ARBA00022824"/>
    </source>
</evidence>
<comment type="subcellular location">
    <subcellularLocation>
        <location evidence="2">Endoplasmic reticulum membrane</location>
        <topology evidence="2">Multi-pass membrane protein</topology>
    </subcellularLocation>
</comment>
<feature type="transmembrane region" description="Helical" evidence="14">
    <location>
        <begin position="31"/>
        <end position="55"/>
    </location>
</feature>
<dbReference type="PANTHER" id="PTHR12863">
    <property type="entry name" value="FATTY ACID HYDROXYLASE"/>
    <property type="match status" value="1"/>
</dbReference>
<dbReference type="GO" id="GO:0080132">
    <property type="term" value="F:fatty acid 2-hydroxylase activity"/>
    <property type="evidence" value="ECO:0007669"/>
    <property type="project" value="InterPro"/>
</dbReference>
<evidence type="ECO:0000256" key="5">
    <source>
        <dbReference type="ARBA" id="ARBA00022723"/>
    </source>
</evidence>
<name>F8ERU2_ZYMMT</name>
<reference evidence="16 17" key="1">
    <citation type="journal article" date="2011" name="J. Bacteriol.">
        <title>Genome sequence of the ethanol-producing Zymomonas mobilis subsp. pomaceae lectotype strain ATCC 29192.</title>
        <authorList>
            <person name="Kouvelis V.N."/>
            <person name="Davenport K.W."/>
            <person name="Brettin T.S."/>
            <person name="Bruce D."/>
            <person name="Detter C."/>
            <person name="Han C.S."/>
            <person name="Nolan M."/>
            <person name="Tapia R."/>
            <person name="Damoulaki A."/>
            <person name="Kyrpides N.C."/>
            <person name="Typas M.A."/>
            <person name="Pappas K.M."/>
        </authorList>
    </citation>
    <scope>NUCLEOTIDE SEQUENCE [LARGE SCALE GENOMIC DNA]</scope>
    <source>
        <strain evidence="17">ATCC 29192 / DSM 22645 / JCM 10191 / CCUG 17912 / NBRC 13757 / NCIMB 11200 / NRRL B-4491 / Barker I</strain>
    </source>
</reference>
<keyword evidence="9 14" id="KW-1133">Transmembrane helix</keyword>
<keyword evidence="3" id="KW-0444">Lipid biosynthesis</keyword>
<dbReference type="HOGENOM" id="CLU_1089498_0_0_5"/>
<proteinExistence type="predicted"/>
<feature type="domain" description="Fatty acid hydroxylase" evidence="15">
    <location>
        <begin position="70"/>
        <end position="213"/>
    </location>
</feature>
<evidence type="ECO:0000256" key="12">
    <source>
        <dbReference type="ARBA" id="ARBA00023136"/>
    </source>
</evidence>
<dbReference type="InterPro" id="IPR014430">
    <property type="entry name" value="Scs7"/>
</dbReference>
<organism evidence="16 17">
    <name type="scientific">Zymomonas mobilis subsp. pomaceae (strain ATCC 29192 / DSM 22645 / JCM 10191 / CCUG 17912 / NBRC 13757 / NCIMB 11200 / NRRL B-4491 / Barker I)</name>
    <dbReference type="NCBI Taxonomy" id="579138"/>
    <lineage>
        <taxon>Bacteria</taxon>
        <taxon>Pseudomonadati</taxon>
        <taxon>Pseudomonadota</taxon>
        <taxon>Alphaproteobacteria</taxon>
        <taxon>Sphingomonadales</taxon>
        <taxon>Zymomonadaceae</taxon>
        <taxon>Zymomonas</taxon>
    </lineage>
</organism>
<evidence type="ECO:0000256" key="1">
    <source>
        <dbReference type="ARBA" id="ARBA00001947"/>
    </source>
</evidence>
<comment type="cofactor">
    <cofactor evidence="1">
        <name>Zn(2+)</name>
        <dbReference type="ChEBI" id="CHEBI:29105"/>
    </cofactor>
</comment>
<evidence type="ECO:0000256" key="11">
    <source>
        <dbReference type="ARBA" id="ARBA00023098"/>
    </source>
</evidence>
<evidence type="ECO:0000256" key="10">
    <source>
        <dbReference type="ARBA" id="ARBA00023002"/>
    </source>
</evidence>
<dbReference type="Pfam" id="PF04116">
    <property type="entry name" value="FA_hydroxylase"/>
    <property type="match status" value="1"/>
</dbReference>
<dbReference type="GO" id="GO:0016020">
    <property type="term" value="C:membrane"/>
    <property type="evidence" value="ECO:0007669"/>
    <property type="project" value="InterPro"/>
</dbReference>
<dbReference type="KEGG" id="zmp:Zymop_1667"/>
<dbReference type="AlphaFoldDB" id="F8ERU2"/>
<keyword evidence="8" id="KW-0862">Zinc</keyword>
<evidence type="ECO:0000256" key="2">
    <source>
        <dbReference type="ARBA" id="ARBA00004477"/>
    </source>
</evidence>
<keyword evidence="10" id="KW-0560">Oxidoreductase</keyword>
<dbReference type="EMBL" id="CP002865">
    <property type="protein sequence ID" value="AEI38555.1"/>
    <property type="molecule type" value="Genomic_DNA"/>
</dbReference>
<dbReference type="Proteomes" id="UP000000491">
    <property type="component" value="Chromosome"/>
</dbReference>
<keyword evidence="12 14" id="KW-0472">Membrane</keyword>
<dbReference type="RefSeq" id="WP_013934943.1">
    <property type="nucleotide sequence ID" value="NC_015709.1"/>
</dbReference>
<dbReference type="GO" id="GO:0005506">
    <property type="term" value="F:iron ion binding"/>
    <property type="evidence" value="ECO:0007669"/>
    <property type="project" value="InterPro"/>
</dbReference>
<evidence type="ECO:0000256" key="13">
    <source>
        <dbReference type="ARBA" id="ARBA00023160"/>
    </source>
</evidence>
<evidence type="ECO:0000256" key="3">
    <source>
        <dbReference type="ARBA" id="ARBA00022516"/>
    </source>
</evidence>
<dbReference type="PANTHER" id="PTHR12863:SF1">
    <property type="entry name" value="FATTY ACID 2-HYDROXYLASE"/>
    <property type="match status" value="1"/>
</dbReference>
<evidence type="ECO:0000256" key="4">
    <source>
        <dbReference type="ARBA" id="ARBA00022692"/>
    </source>
</evidence>
<dbReference type="eggNOG" id="COG3000">
    <property type="taxonomic scope" value="Bacteria"/>
</dbReference>
<keyword evidence="5" id="KW-0479">Metal-binding</keyword>
<keyword evidence="7" id="KW-0276">Fatty acid metabolism</keyword>
<evidence type="ECO:0000259" key="15">
    <source>
        <dbReference type="Pfam" id="PF04116"/>
    </source>
</evidence>
<accession>F8ERU2</accession>
<dbReference type="GO" id="GO:0006633">
    <property type="term" value="P:fatty acid biosynthetic process"/>
    <property type="evidence" value="ECO:0007669"/>
    <property type="project" value="UniProtKB-KW"/>
</dbReference>
<keyword evidence="13" id="KW-0275">Fatty acid biosynthesis</keyword>